<feature type="transmembrane region" description="Helical" evidence="1">
    <location>
        <begin position="160"/>
        <end position="178"/>
    </location>
</feature>
<proteinExistence type="predicted"/>
<gene>
    <name evidence="2" type="ORF">ACK2TP_16205</name>
</gene>
<organism evidence="2 3">
    <name type="scientific">Terriglobus aquaticus</name>
    <dbReference type="NCBI Taxonomy" id="940139"/>
    <lineage>
        <taxon>Bacteria</taxon>
        <taxon>Pseudomonadati</taxon>
        <taxon>Acidobacteriota</taxon>
        <taxon>Terriglobia</taxon>
        <taxon>Terriglobales</taxon>
        <taxon>Acidobacteriaceae</taxon>
        <taxon>Terriglobus</taxon>
    </lineage>
</organism>
<keyword evidence="1" id="KW-1133">Transmembrane helix</keyword>
<evidence type="ECO:0000313" key="3">
    <source>
        <dbReference type="Proteomes" id="UP001634747"/>
    </source>
</evidence>
<protein>
    <submittedName>
        <fullName evidence="2">YoaK family protein</fullName>
    </submittedName>
</protein>
<dbReference type="Pfam" id="PF06912">
    <property type="entry name" value="DUF1275"/>
    <property type="match status" value="1"/>
</dbReference>
<accession>A0ABW9KNE7</accession>
<dbReference type="PANTHER" id="PTHR37314">
    <property type="entry name" value="SLR0142 PROTEIN"/>
    <property type="match status" value="1"/>
</dbReference>
<evidence type="ECO:0000313" key="2">
    <source>
        <dbReference type="EMBL" id="MFN2977314.1"/>
    </source>
</evidence>
<evidence type="ECO:0000256" key="1">
    <source>
        <dbReference type="SAM" id="Phobius"/>
    </source>
</evidence>
<keyword evidence="3" id="KW-1185">Reference proteome</keyword>
<keyword evidence="1" id="KW-0472">Membrane</keyword>
<dbReference type="PANTHER" id="PTHR37314:SF4">
    <property type="entry name" value="UPF0700 TRANSMEMBRANE PROTEIN YOAK"/>
    <property type="match status" value="1"/>
</dbReference>
<comment type="caution">
    <text evidence="2">The sequence shown here is derived from an EMBL/GenBank/DDBJ whole genome shotgun (WGS) entry which is preliminary data.</text>
</comment>
<keyword evidence="1" id="KW-0812">Transmembrane</keyword>
<dbReference type="Proteomes" id="UP001634747">
    <property type="component" value="Unassembled WGS sequence"/>
</dbReference>
<feature type="transmembrane region" description="Helical" evidence="1">
    <location>
        <begin position="184"/>
        <end position="200"/>
    </location>
</feature>
<feature type="transmembrane region" description="Helical" evidence="1">
    <location>
        <begin position="12"/>
        <end position="35"/>
    </location>
</feature>
<dbReference type="EMBL" id="JBJYXY010000001">
    <property type="protein sequence ID" value="MFN2977314.1"/>
    <property type="molecule type" value="Genomic_DNA"/>
</dbReference>
<name>A0ABW9KNE7_9BACT</name>
<dbReference type="InterPro" id="IPR010699">
    <property type="entry name" value="DUF1275"/>
</dbReference>
<reference evidence="2 3" key="1">
    <citation type="submission" date="2024-12" db="EMBL/GenBank/DDBJ databases">
        <authorList>
            <person name="Lee Y."/>
        </authorList>
    </citation>
    <scope>NUCLEOTIDE SEQUENCE [LARGE SCALE GENOMIC DNA]</scope>
    <source>
        <strain evidence="2 3">03SUJ4</strain>
    </source>
</reference>
<dbReference type="RefSeq" id="WP_263415142.1">
    <property type="nucleotide sequence ID" value="NZ_BAABBH010000001.1"/>
</dbReference>
<sequence length="208" mass="22159">MAASGGLLDAVVWLLHGHVFANAMTGNVVLLAIALVSHDYAQVMRHVTPLGAFVLGVSLGKYVLQYHSASALRLALLIEMAGLAIAGAPLHLPSKAVVGLVALTAALQITAFRRLGNVAYNTTFVTGNLRAVFDGAFDMLFPVEPRVQIRKRGRRMFRDLGVICLGFLAGAVLGAWCAPRFGDRSFWIADLLLLAAGLLIRESLAPTV</sequence>